<dbReference type="Gene3D" id="1.10.287.130">
    <property type="match status" value="1"/>
</dbReference>
<dbReference type="InterPro" id="IPR004358">
    <property type="entry name" value="Sig_transdc_His_kin-like_C"/>
</dbReference>
<dbReference type="SUPFAM" id="SSF55874">
    <property type="entry name" value="ATPase domain of HSP90 chaperone/DNA topoisomerase II/histidine kinase"/>
    <property type="match status" value="1"/>
</dbReference>
<dbReference type="SMART" id="SM00388">
    <property type="entry name" value="HisKA"/>
    <property type="match status" value="1"/>
</dbReference>
<dbReference type="InterPro" id="IPR031621">
    <property type="entry name" value="HisKA_7TM"/>
</dbReference>
<keyword evidence="6" id="KW-0808">Transferase</keyword>
<proteinExistence type="predicted"/>
<dbReference type="CDD" id="cd00075">
    <property type="entry name" value="HATPase"/>
    <property type="match status" value="1"/>
</dbReference>
<dbReference type="InterPro" id="IPR036097">
    <property type="entry name" value="HisK_dim/P_sf"/>
</dbReference>
<feature type="transmembrane region" description="Helical" evidence="4">
    <location>
        <begin position="65"/>
        <end position="86"/>
    </location>
</feature>
<feature type="domain" description="Histidine kinase" evidence="5">
    <location>
        <begin position="370"/>
        <end position="585"/>
    </location>
</feature>
<dbReference type="Pfam" id="PF16927">
    <property type="entry name" value="HisKA_7TM"/>
    <property type="match status" value="1"/>
</dbReference>
<evidence type="ECO:0000259" key="5">
    <source>
        <dbReference type="PROSITE" id="PS50109"/>
    </source>
</evidence>
<feature type="transmembrane region" description="Helical" evidence="4">
    <location>
        <begin position="34"/>
        <end position="53"/>
    </location>
</feature>
<dbReference type="PANTHER" id="PTHR43547">
    <property type="entry name" value="TWO-COMPONENT HISTIDINE KINASE"/>
    <property type="match status" value="1"/>
</dbReference>
<evidence type="ECO:0000256" key="4">
    <source>
        <dbReference type="SAM" id="Phobius"/>
    </source>
</evidence>
<dbReference type="InterPro" id="IPR003661">
    <property type="entry name" value="HisK_dim/P_dom"/>
</dbReference>
<dbReference type="Pfam" id="PF02518">
    <property type="entry name" value="HATPase_c"/>
    <property type="match status" value="1"/>
</dbReference>
<evidence type="ECO:0000256" key="1">
    <source>
        <dbReference type="ARBA" id="ARBA00000085"/>
    </source>
</evidence>
<sequence>MEFILNPYAFTLIISSLVVGGLSIYIAIKLEDSVRWIGFTMLASSVWGFFYGIELTVQTVEDMLVWSKLQYAGLVMAPSSWVVFSMKYTGYETKDKPWLYPSLFVLPAVTYLLVLTNSWHHLHYKSNWLITSGPFPILGIEKGLWYPVQVIYSYFFYFLGTFILWKRFKYANLHFRRQTLLLIMGGLFPLIFNALYQASWIKPFEGLDMTPYAFLFTYLLISIAILRFNLFNIKPVAREKILEVMTRGAIIFDHRQKIVDFNSAAGKFWRKPLDLKIGAAAREIFRSHPEILNLLESQNHQILQSRIVQSGNSWDIKVECVPISDSGAIVSGVLMLFENITEQIKTNEQLKKQATELQQLNDLKDKFFSIISHDLKGPVFGVKELIHLTQNGIVTEEEFLEMLPEISKNMEQVAILLENLLAWTSSQLRGEYLQPQLLDLNKLIGNQKNLLERLAREKSITLDLNCFEDNWVIADKNMMELIIRNLVSNAIKFSTPGSKVLIYCEDGEDEAVLCVQDFGVGIPEENLRKLNTGISFTTRGQSNESGTGLGLLLVRDYIAKNSGTMTVHSTLGQGTKFRITVPKANQPQLS</sequence>
<feature type="transmembrane region" description="Helical" evidence="4">
    <location>
        <begin position="6"/>
        <end position="27"/>
    </location>
</feature>
<protein>
    <recommendedName>
        <fullName evidence="2">histidine kinase</fullName>
        <ecNumber evidence="2">2.7.13.3</ecNumber>
    </recommendedName>
</protein>
<dbReference type="RefSeq" id="WP_206569317.1">
    <property type="nucleotide sequence ID" value="NZ_JAFKCW010000002.1"/>
</dbReference>
<dbReference type="PANTHER" id="PTHR43547:SF2">
    <property type="entry name" value="HYBRID SIGNAL TRANSDUCTION HISTIDINE KINASE C"/>
    <property type="match status" value="1"/>
</dbReference>
<dbReference type="GO" id="GO:0016301">
    <property type="term" value="F:kinase activity"/>
    <property type="evidence" value="ECO:0007669"/>
    <property type="project" value="UniProtKB-KW"/>
</dbReference>
<dbReference type="EC" id="2.7.13.3" evidence="2"/>
<dbReference type="InterPro" id="IPR003594">
    <property type="entry name" value="HATPase_dom"/>
</dbReference>
<dbReference type="InterPro" id="IPR005467">
    <property type="entry name" value="His_kinase_dom"/>
</dbReference>
<evidence type="ECO:0000313" key="6">
    <source>
        <dbReference type="EMBL" id="MBN7801335.1"/>
    </source>
</evidence>
<keyword evidence="3" id="KW-0597">Phosphoprotein</keyword>
<name>A0ABS3BQJ1_9BACT</name>
<organism evidence="6 7">
    <name type="scientific">Algoriphagus aestuariicola</name>
    <dbReference type="NCBI Taxonomy" id="1852016"/>
    <lineage>
        <taxon>Bacteria</taxon>
        <taxon>Pseudomonadati</taxon>
        <taxon>Bacteroidota</taxon>
        <taxon>Cytophagia</taxon>
        <taxon>Cytophagales</taxon>
        <taxon>Cyclobacteriaceae</taxon>
        <taxon>Algoriphagus</taxon>
    </lineage>
</organism>
<dbReference type="EMBL" id="JAFKCW010000002">
    <property type="protein sequence ID" value="MBN7801335.1"/>
    <property type="molecule type" value="Genomic_DNA"/>
</dbReference>
<keyword evidence="4" id="KW-0812">Transmembrane</keyword>
<dbReference type="PROSITE" id="PS50109">
    <property type="entry name" value="HIS_KIN"/>
    <property type="match status" value="1"/>
</dbReference>
<evidence type="ECO:0000256" key="3">
    <source>
        <dbReference type="ARBA" id="ARBA00022553"/>
    </source>
</evidence>
<reference evidence="6 7" key="1">
    <citation type="submission" date="2021-03" db="EMBL/GenBank/DDBJ databases">
        <title>novel species isolated from a fishpond in China.</title>
        <authorList>
            <person name="Lu H."/>
            <person name="Cai Z."/>
        </authorList>
    </citation>
    <scope>NUCLEOTIDE SEQUENCE [LARGE SCALE GENOMIC DNA]</scope>
    <source>
        <strain evidence="6 7">JCM 31546</strain>
    </source>
</reference>
<comment type="caution">
    <text evidence="6">The sequence shown here is derived from an EMBL/GenBank/DDBJ whole genome shotgun (WGS) entry which is preliminary data.</text>
</comment>
<keyword evidence="4" id="KW-1133">Transmembrane helix</keyword>
<evidence type="ECO:0000256" key="2">
    <source>
        <dbReference type="ARBA" id="ARBA00012438"/>
    </source>
</evidence>
<dbReference type="InterPro" id="IPR036890">
    <property type="entry name" value="HATPase_C_sf"/>
</dbReference>
<keyword evidence="6" id="KW-0418">Kinase</keyword>
<gene>
    <name evidence="6" type="ORF">J0A67_10715</name>
</gene>
<feature type="transmembrane region" description="Helical" evidence="4">
    <location>
        <begin position="151"/>
        <end position="168"/>
    </location>
</feature>
<dbReference type="SUPFAM" id="SSF55785">
    <property type="entry name" value="PYP-like sensor domain (PAS domain)"/>
    <property type="match status" value="1"/>
</dbReference>
<feature type="transmembrane region" description="Helical" evidence="4">
    <location>
        <begin position="212"/>
        <end position="230"/>
    </location>
</feature>
<accession>A0ABS3BQJ1</accession>
<dbReference type="CDD" id="cd00082">
    <property type="entry name" value="HisKA"/>
    <property type="match status" value="1"/>
</dbReference>
<comment type="catalytic activity">
    <reaction evidence="1">
        <text>ATP + protein L-histidine = ADP + protein N-phospho-L-histidine.</text>
        <dbReference type="EC" id="2.7.13.3"/>
    </reaction>
</comment>
<dbReference type="InterPro" id="IPR035965">
    <property type="entry name" value="PAS-like_dom_sf"/>
</dbReference>
<dbReference type="SMART" id="SM00387">
    <property type="entry name" value="HATPase_c"/>
    <property type="match status" value="1"/>
</dbReference>
<feature type="transmembrane region" description="Helical" evidence="4">
    <location>
        <begin position="180"/>
        <end position="200"/>
    </location>
</feature>
<dbReference type="PRINTS" id="PR00344">
    <property type="entry name" value="BCTRLSENSOR"/>
</dbReference>
<evidence type="ECO:0000313" key="7">
    <source>
        <dbReference type="Proteomes" id="UP000664698"/>
    </source>
</evidence>
<dbReference type="Gene3D" id="3.30.565.10">
    <property type="entry name" value="Histidine kinase-like ATPase, C-terminal domain"/>
    <property type="match status" value="1"/>
</dbReference>
<dbReference type="Gene3D" id="3.30.450.20">
    <property type="entry name" value="PAS domain"/>
    <property type="match status" value="1"/>
</dbReference>
<feature type="transmembrane region" description="Helical" evidence="4">
    <location>
        <begin position="98"/>
        <end position="119"/>
    </location>
</feature>
<dbReference type="SUPFAM" id="SSF47384">
    <property type="entry name" value="Homodimeric domain of signal transducing histidine kinase"/>
    <property type="match status" value="1"/>
</dbReference>
<dbReference type="Proteomes" id="UP000664698">
    <property type="component" value="Unassembled WGS sequence"/>
</dbReference>
<keyword evidence="7" id="KW-1185">Reference proteome</keyword>
<keyword evidence="4" id="KW-0472">Membrane</keyword>